<dbReference type="Pfam" id="PF10127">
    <property type="entry name" value="RlaP"/>
    <property type="match status" value="1"/>
</dbReference>
<accession>A0ABY7E2U6</accession>
<sequence>MEFCFENSPIRMKDIFSNSLIRPFSAHVSAVTGCSRYNLQTANSDTDMFIVYQAKTSDMLGFHPPKQTIKNSEGQLCDYTIHEVHRYCELLLAGDARCVETLFLDNHFLIRALPVWRQLADGKQLFLNKACLDKYLRDAHGSKGTKLLLSWCAEHEKDNCPLSPKMCKLLYIIVRLLQNA</sequence>
<dbReference type="InterPro" id="IPR018775">
    <property type="entry name" value="RlaP"/>
</dbReference>
<dbReference type="PANTHER" id="PTHR34817:SF1">
    <property type="entry name" value="NUCLEOTIDYLTRANSFERASE"/>
    <property type="match status" value="1"/>
</dbReference>
<dbReference type="Proteomes" id="UP001164746">
    <property type="component" value="Chromosome 4"/>
</dbReference>
<evidence type="ECO:0000313" key="1">
    <source>
        <dbReference type="EMBL" id="WAR02836.1"/>
    </source>
</evidence>
<keyword evidence="2" id="KW-1185">Reference proteome</keyword>
<name>A0ABY7E2U6_MYAAR</name>
<gene>
    <name evidence="1" type="ORF">MAR_009394</name>
</gene>
<evidence type="ECO:0008006" key="3">
    <source>
        <dbReference type="Google" id="ProtNLM"/>
    </source>
</evidence>
<evidence type="ECO:0000313" key="2">
    <source>
        <dbReference type="Proteomes" id="UP001164746"/>
    </source>
</evidence>
<organism evidence="1 2">
    <name type="scientific">Mya arenaria</name>
    <name type="common">Soft-shell clam</name>
    <dbReference type="NCBI Taxonomy" id="6604"/>
    <lineage>
        <taxon>Eukaryota</taxon>
        <taxon>Metazoa</taxon>
        <taxon>Spiralia</taxon>
        <taxon>Lophotrochozoa</taxon>
        <taxon>Mollusca</taxon>
        <taxon>Bivalvia</taxon>
        <taxon>Autobranchia</taxon>
        <taxon>Heteroconchia</taxon>
        <taxon>Euheterodonta</taxon>
        <taxon>Imparidentia</taxon>
        <taxon>Neoheterodontei</taxon>
        <taxon>Myida</taxon>
        <taxon>Myoidea</taxon>
        <taxon>Myidae</taxon>
        <taxon>Mya</taxon>
    </lineage>
</organism>
<dbReference type="PANTHER" id="PTHR34817">
    <property type="entry name" value="NUCLEOTIDYLTRANSFERASE"/>
    <property type="match status" value="1"/>
</dbReference>
<feature type="non-terminal residue" evidence="1">
    <location>
        <position position="1"/>
    </location>
</feature>
<proteinExistence type="predicted"/>
<reference evidence="1" key="1">
    <citation type="submission" date="2022-11" db="EMBL/GenBank/DDBJ databases">
        <title>Centuries of genome instability and evolution in soft-shell clam transmissible cancer (bioRxiv).</title>
        <authorList>
            <person name="Hart S.F.M."/>
            <person name="Yonemitsu M.A."/>
            <person name="Giersch R.M."/>
            <person name="Beal B.F."/>
            <person name="Arriagada G."/>
            <person name="Davis B.W."/>
            <person name="Ostrander E.A."/>
            <person name="Goff S.P."/>
            <person name="Metzger M.J."/>
        </authorList>
    </citation>
    <scope>NUCLEOTIDE SEQUENCE</scope>
    <source>
        <strain evidence="1">MELC-2E11</strain>
        <tissue evidence="1">Siphon/mantle</tissue>
    </source>
</reference>
<protein>
    <recommendedName>
        <fullName evidence="3">Nucleotidyltransferase</fullName>
    </recommendedName>
</protein>
<dbReference type="EMBL" id="CP111015">
    <property type="protein sequence ID" value="WAR02836.1"/>
    <property type="molecule type" value="Genomic_DNA"/>
</dbReference>